<dbReference type="GO" id="GO:0016773">
    <property type="term" value="F:phosphotransferase activity, alcohol group as acceptor"/>
    <property type="evidence" value="ECO:0007669"/>
    <property type="project" value="InterPro"/>
</dbReference>
<dbReference type="AlphaFoldDB" id="A0AAU7WBV6"/>
<proteinExistence type="inferred from homology"/>
<keyword evidence="3" id="KW-0547">Nucleotide-binding</keyword>
<keyword evidence="4 9" id="KW-0418">Kinase</keyword>
<dbReference type="InterPro" id="IPR011611">
    <property type="entry name" value="PfkB_dom"/>
</dbReference>
<dbReference type="PROSITE" id="PS00584">
    <property type="entry name" value="PFKB_KINASES_2"/>
    <property type="match status" value="1"/>
</dbReference>
<dbReference type="GO" id="GO:0016301">
    <property type="term" value="F:kinase activity"/>
    <property type="evidence" value="ECO:0007669"/>
    <property type="project" value="UniProtKB-KW"/>
</dbReference>
<feature type="domain" description="Carbohydrate kinase PfkB" evidence="8">
    <location>
        <begin position="21"/>
        <end position="286"/>
    </location>
</feature>
<dbReference type="InterPro" id="IPR029056">
    <property type="entry name" value="Ribokinase-like"/>
</dbReference>
<gene>
    <name evidence="9" type="ORF">ABIQ69_05360</name>
</gene>
<feature type="region of interest" description="Disordered" evidence="7">
    <location>
        <begin position="305"/>
        <end position="326"/>
    </location>
</feature>
<dbReference type="RefSeq" id="WP_350349349.1">
    <property type="nucleotide sequence ID" value="NZ_CP158374.1"/>
</dbReference>
<dbReference type="Gene3D" id="3.40.1190.20">
    <property type="match status" value="1"/>
</dbReference>
<dbReference type="PANTHER" id="PTHR46566:SF2">
    <property type="entry name" value="ATP-DEPENDENT 6-PHOSPHOFRUCTOKINASE ISOZYME 2"/>
    <property type="match status" value="1"/>
</dbReference>
<dbReference type="SUPFAM" id="SSF53613">
    <property type="entry name" value="Ribokinase-like"/>
    <property type="match status" value="1"/>
</dbReference>
<evidence type="ECO:0000256" key="2">
    <source>
        <dbReference type="ARBA" id="ARBA00022679"/>
    </source>
</evidence>
<evidence type="ECO:0000256" key="7">
    <source>
        <dbReference type="SAM" id="MobiDB-lite"/>
    </source>
</evidence>
<reference evidence="9" key="1">
    <citation type="submission" date="2024-05" db="EMBL/GenBank/DDBJ databases">
        <authorList>
            <person name="Yu L."/>
        </authorList>
    </citation>
    <scope>NUCLEOTIDE SEQUENCE</scope>
    <source>
        <strain evidence="9">G08B096</strain>
    </source>
</reference>
<evidence type="ECO:0000256" key="3">
    <source>
        <dbReference type="ARBA" id="ARBA00022741"/>
    </source>
</evidence>
<sequence>MGHVVIFAPAPLVTVTIEDDAAGPDLHVHAGGQGVWQARMLRELGADVTLCATLTGELGTIAGHLLDDDGVRLSAVRRAGRGAGYVRDRRSGERASILEQAGDPLSRHDLDELYAVTLREAMAADLVVLSGPADEHTLPNDVYRRLSADLRAAGKPVVVDLAGRRLDAAVAGGAHLVKVSDEELVASGHADEASADSLAAGAERLREAGAGHVVVTRAGHPTLLVTEAGASRVHVPRMEAVDPRGAGDSFTAGMAAALADGDDLADAVALGAAAGALNVTRHGLGSGDAEAIRRLRREVRIEPFRGDDAGRLSPDDLAGRVEEVGR</sequence>
<keyword evidence="5" id="KW-0067">ATP-binding</keyword>
<dbReference type="GO" id="GO:0005524">
    <property type="term" value="F:ATP binding"/>
    <property type="evidence" value="ECO:0007669"/>
    <property type="project" value="UniProtKB-KW"/>
</dbReference>
<dbReference type="PIRSF" id="PIRSF000535">
    <property type="entry name" value="1PFK/6PFK/LacC"/>
    <property type="match status" value="1"/>
</dbReference>
<evidence type="ECO:0000256" key="1">
    <source>
        <dbReference type="ARBA" id="ARBA00010688"/>
    </source>
</evidence>
<dbReference type="EMBL" id="CP158374">
    <property type="protein sequence ID" value="XBX83346.1"/>
    <property type="molecule type" value="Genomic_DNA"/>
</dbReference>
<dbReference type="InterPro" id="IPR017583">
    <property type="entry name" value="Tagatose/fructose_Pkinase"/>
</dbReference>
<keyword evidence="2 6" id="KW-0808">Transferase</keyword>
<dbReference type="Pfam" id="PF00294">
    <property type="entry name" value="PfkB"/>
    <property type="match status" value="1"/>
</dbReference>
<comment type="similarity">
    <text evidence="1">Belongs to the carbohydrate kinase PfkB family.</text>
</comment>
<evidence type="ECO:0000256" key="5">
    <source>
        <dbReference type="ARBA" id="ARBA00022840"/>
    </source>
</evidence>
<evidence type="ECO:0000313" key="9">
    <source>
        <dbReference type="EMBL" id="XBX83346.1"/>
    </source>
</evidence>
<dbReference type="GO" id="GO:0005975">
    <property type="term" value="P:carbohydrate metabolic process"/>
    <property type="evidence" value="ECO:0007669"/>
    <property type="project" value="InterPro"/>
</dbReference>
<dbReference type="InterPro" id="IPR002173">
    <property type="entry name" value="Carboh/pur_kinase_PfkB_CS"/>
</dbReference>
<accession>A0AAU7WBV6</accession>
<evidence type="ECO:0000259" key="8">
    <source>
        <dbReference type="Pfam" id="PF00294"/>
    </source>
</evidence>
<organism evidence="9">
    <name type="scientific">Agromyces sp. G08B096</name>
    <dbReference type="NCBI Taxonomy" id="3156399"/>
    <lineage>
        <taxon>Bacteria</taxon>
        <taxon>Bacillati</taxon>
        <taxon>Actinomycetota</taxon>
        <taxon>Actinomycetes</taxon>
        <taxon>Micrococcales</taxon>
        <taxon>Microbacteriaceae</taxon>
        <taxon>Agromyces</taxon>
    </lineage>
</organism>
<evidence type="ECO:0000256" key="4">
    <source>
        <dbReference type="ARBA" id="ARBA00022777"/>
    </source>
</evidence>
<evidence type="ECO:0000256" key="6">
    <source>
        <dbReference type="PIRNR" id="PIRNR000535"/>
    </source>
</evidence>
<protein>
    <submittedName>
        <fullName evidence="9">PfkB family carbohydrate kinase</fullName>
    </submittedName>
</protein>
<name>A0AAU7WBV6_9MICO</name>
<dbReference type="PANTHER" id="PTHR46566">
    <property type="entry name" value="1-PHOSPHOFRUCTOKINASE-RELATED"/>
    <property type="match status" value="1"/>
</dbReference>